<evidence type="ECO:0000313" key="5">
    <source>
        <dbReference type="Proteomes" id="UP000712007"/>
    </source>
</evidence>
<feature type="domain" description="DprA winged helix" evidence="3">
    <location>
        <begin position="306"/>
        <end position="359"/>
    </location>
</feature>
<dbReference type="Gene3D" id="1.10.10.10">
    <property type="entry name" value="Winged helix-like DNA-binding domain superfamily/Winged helix DNA-binding domain"/>
    <property type="match status" value="1"/>
</dbReference>
<dbReference type="InterPro" id="IPR036388">
    <property type="entry name" value="WH-like_DNA-bd_sf"/>
</dbReference>
<dbReference type="PANTHER" id="PTHR43022">
    <property type="entry name" value="PROTEIN SMF"/>
    <property type="match status" value="1"/>
</dbReference>
<dbReference type="InterPro" id="IPR057666">
    <property type="entry name" value="DrpA_SLOG"/>
</dbReference>
<accession>A0A940DJI5</accession>
<gene>
    <name evidence="4" type="primary">dprA</name>
    <name evidence="4" type="ORF">IAC51_03620</name>
</gene>
<evidence type="ECO:0000256" key="1">
    <source>
        <dbReference type="ARBA" id="ARBA00006525"/>
    </source>
</evidence>
<evidence type="ECO:0000259" key="2">
    <source>
        <dbReference type="Pfam" id="PF02481"/>
    </source>
</evidence>
<feature type="domain" description="Smf/DprA SLOG" evidence="2">
    <location>
        <begin position="79"/>
        <end position="288"/>
    </location>
</feature>
<evidence type="ECO:0000313" key="4">
    <source>
        <dbReference type="EMBL" id="MBO8439718.1"/>
    </source>
</evidence>
<sequence length="366" mass="39954">MNLFYEIALTQVPKLGLKRVRVLLDTFGSAEAVFAAPRDAFDNTGPVQKYLFDEHGRGEAMRRAEKEMEFISKNSINAIHITDSRYPYRLAQCSDAPVILYTVGSDTFPSEHYVAVVGTRSCTAYGRNITEKFVRELAAMLPDVTIVSGLAYGIDVCSHKAALENGATTIGVVAHGLDMIYPPAHRSVAATIVERGGAIVTEYISKTWPEAGNFVQRNRIIAGLCDAVVVVESAIKGGALLTAKAAGGYSRDVFAFPGRVGDKASAGCNMLLRTMQAGLIESAEDLVKAERWEAVRRETEQPLFAPEMKEEYKQIYDALKGETLHIADLALKVNMKTAALMPLLIEMEMEGIIEGIAGGRYRNVIL</sequence>
<name>A0A940DJI5_9BACT</name>
<dbReference type="EMBL" id="JADIMV010000059">
    <property type="protein sequence ID" value="MBO8439718.1"/>
    <property type="molecule type" value="Genomic_DNA"/>
</dbReference>
<dbReference type="GO" id="GO:0009294">
    <property type="term" value="P:DNA-mediated transformation"/>
    <property type="evidence" value="ECO:0007669"/>
    <property type="project" value="InterPro"/>
</dbReference>
<reference evidence="4" key="1">
    <citation type="submission" date="2020-10" db="EMBL/GenBank/DDBJ databases">
        <authorList>
            <person name="Gilroy R."/>
        </authorList>
    </citation>
    <scope>NUCLEOTIDE SEQUENCE</scope>
    <source>
        <strain evidence="4">3924</strain>
    </source>
</reference>
<dbReference type="Pfam" id="PF17782">
    <property type="entry name" value="WHD_DprA"/>
    <property type="match status" value="1"/>
</dbReference>
<dbReference type="NCBIfam" id="TIGR00732">
    <property type="entry name" value="dprA"/>
    <property type="match status" value="1"/>
</dbReference>
<comment type="caution">
    <text evidence="4">The sequence shown here is derived from an EMBL/GenBank/DDBJ whole genome shotgun (WGS) entry which is preliminary data.</text>
</comment>
<proteinExistence type="inferred from homology"/>
<dbReference type="InterPro" id="IPR041614">
    <property type="entry name" value="DprA_WH"/>
</dbReference>
<dbReference type="Gene3D" id="3.40.50.450">
    <property type="match status" value="1"/>
</dbReference>
<evidence type="ECO:0000259" key="3">
    <source>
        <dbReference type="Pfam" id="PF17782"/>
    </source>
</evidence>
<dbReference type="PANTHER" id="PTHR43022:SF1">
    <property type="entry name" value="PROTEIN SMF"/>
    <property type="match status" value="1"/>
</dbReference>
<dbReference type="SUPFAM" id="SSF102405">
    <property type="entry name" value="MCP/YpsA-like"/>
    <property type="match status" value="1"/>
</dbReference>
<dbReference type="Pfam" id="PF02481">
    <property type="entry name" value="DNA_processg_A"/>
    <property type="match status" value="1"/>
</dbReference>
<reference evidence="4" key="2">
    <citation type="journal article" date="2021" name="PeerJ">
        <title>Extensive microbial diversity within the chicken gut microbiome revealed by metagenomics and culture.</title>
        <authorList>
            <person name="Gilroy R."/>
            <person name="Ravi A."/>
            <person name="Getino M."/>
            <person name="Pursley I."/>
            <person name="Horton D.L."/>
            <person name="Alikhan N.F."/>
            <person name="Baker D."/>
            <person name="Gharbi K."/>
            <person name="Hall N."/>
            <person name="Watson M."/>
            <person name="Adriaenssens E.M."/>
            <person name="Foster-Nyarko E."/>
            <person name="Jarju S."/>
            <person name="Secka A."/>
            <person name="Antonio M."/>
            <person name="Oren A."/>
            <person name="Chaudhuri R.R."/>
            <person name="La Ragione R."/>
            <person name="Hildebrand F."/>
            <person name="Pallen M.J."/>
        </authorList>
    </citation>
    <scope>NUCLEOTIDE SEQUENCE</scope>
    <source>
        <strain evidence="4">3924</strain>
    </source>
</reference>
<dbReference type="AlphaFoldDB" id="A0A940DJI5"/>
<dbReference type="InterPro" id="IPR003488">
    <property type="entry name" value="DprA"/>
</dbReference>
<protein>
    <submittedName>
        <fullName evidence="4">DNA-protecting protein DprA</fullName>
    </submittedName>
</protein>
<dbReference type="Proteomes" id="UP000712007">
    <property type="component" value="Unassembled WGS sequence"/>
</dbReference>
<organism evidence="4 5">
    <name type="scientific">Candidatus Aphodosoma intestinipullorum</name>
    <dbReference type="NCBI Taxonomy" id="2840674"/>
    <lineage>
        <taxon>Bacteria</taxon>
        <taxon>Pseudomonadati</taxon>
        <taxon>Bacteroidota</taxon>
        <taxon>Bacteroidia</taxon>
        <taxon>Bacteroidales</taxon>
        <taxon>Candidatus Aphodosoma</taxon>
    </lineage>
</organism>
<comment type="similarity">
    <text evidence="1">Belongs to the DprA/Smf family.</text>
</comment>